<dbReference type="EMBL" id="CABEHT010000001">
    <property type="protein sequence ID" value="VTS12740.1"/>
    <property type="molecule type" value="Genomic_DNA"/>
</dbReference>
<evidence type="ECO:0000313" key="4">
    <source>
        <dbReference type="Proteomes" id="UP000394068"/>
    </source>
</evidence>
<keyword evidence="1" id="KW-0472">Membrane</keyword>
<dbReference type="PROSITE" id="PS50206">
    <property type="entry name" value="RHODANESE_3"/>
    <property type="match status" value="1"/>
</dbReference>
<gene>
    <name evidence="3" type="ORF">NCTC5386_00573</name>
</gene>
<dbReference type="PANTHER" id="PTHR43031">
    <property type="entry name" value="FAD-DEPENDENT OXIDOREDUCTASE"/>
    <property type="match status" value="1"/>
</dbReference>
<dbReference type="SMART" id="SM00450">
    <property type="entry name" value="RHOD"/>
    <property type="match status" value="1"/>
</dbReference>
<keyword evidence="1" id="KW-0812">Transmembrane</keyword>
<dbReference type="CDD" id="cd00158">
    <property type="entry name" value="RHOD"/>
    <property type="match status" value="1"/>
</dbReference>
<evidence type="ECO:0000313" key="3">
    <source>
        <dbReference type="EMBL" id="VTS12740.1"/>
    </source>
</evidence>
<organism evidence="3 4">
    <name type="scientific">Streptococcus pseudoporcinus</name>
    <dbReference type="NCBI Taxonomy" id="361101"/>
    <lineage>
        <taxon>Bacteria</taxon>
        <taxon>Bacillati</taxon>
        <taxon>Bacillota</taxon>
        <taxon>Bacilli</taxon>
        <taxon>Lactobacillales</taxon>
        <taxon>Streptococcaceae</taxon>
        <taxon>Streptococcus</taxon>
    </lineage>
</organism>
<evidence type="ECO:0000259" key="2">
    <source>
        <dbReference type="PROSITE" id="PS50206"/>
    </source>
</evidence>
<keyword evidence="1" id="KW-1133">Transmembrane helix</keyword>
<reference evidence="3 4" key="1">
    <citation type="submission" date="2019-05" db="EMBL/GenBank/DDBJ databases">
        <authorList>
            <consortium name="Pathogen Informatics"/>
        </authorList>
    </citation>
    <scope>NUCLEOTIDE SEQUENCE [LARGE SCALE GENOMIC DNA]</scope>
    <source>
        <strain evidence="3 4">NCTC5386</strain>
    </source>
</reference>
<dbReference type="SUPFAM" id="SSF52821">
    <property type="entry name" value="Rhodanese/Cell cycle control phosphatase"/>
    <property type="match status" value="1"/>
</dbReference>
<dbReference type="Gene3D" id="3.40.250.10">
    <property type="entry name" value="Rhodanese-like domain"/>
    <property type="match status" value="1"/>
</dbReference>
<proteinExistence type="predicted"/>
<dbReference type="Proteomes" id="UP000394068">
    <property type="component" value="Unassembled WGS sequence"/>
</dbReference>
<sequence length="126" mass="15070">MSLVTILGWIILVGTVLYFTWNYFTFKRMAKQIDNDTFREMMYYSQIIDLRDPVTFRKRHILGARNFPRQQFDASIKSLRHDKPILIYENVTNRFAPSAIRKLKKAGYTNLYLLKDGFDYWDGKTK</sequence>
<dbReference type="PANTHER" id="PTHR43031:SF18">
    <property type="entry name" value="RHODANESE-RELATED SULFURTRANSFERASES"/>
    <property type="match status" value="1"/>
</dbReference>
<dbReference type="Pfam" id="PF00581">
    <property type="entry name" value="Rhodanese"/>
    <property type="match status" value="1"/>
</dbReference>
<dbReference type="InterPro" id="IPR050229">
    <property type="entry name" value="GlpE_sulfurtransferase"/>
</dbReference>
<evidence type="ECO:0000256" key="1">
    <source>
        <dbReference type="SAM" id="Phobius"/>
    </source>
</evidence>
<feature type="domain" description="Rhodanese" evidence="2">
    <location>
        <begin position="46"/>
        <end position="126"/>
    </location>
</feature>
<protein>
    <submittedName>
        <fullName evidence="3">Membrane protein</fullName>
    </submittedName>
</protein>
<name>A0A4U9XHY9_9STRE</name>
<feature type="transmembrane region" description="Helical" evidence="1">
    <location>
        <begin position="6"/>
        <end position="24"/>
    </location>
</feature>
<dbReference type="InterPro" id="IPR001763">
    <property type="entry name" value="Rhodanese-like_dom"/>
</dbReference>
<dbReference type="RefSeq" id="WP_077323526.1">
    <property type="nucleotide sequence ID" value="NZ_CABEHT010000001.1"/>
</dbReference>
<dbReference type="InterPro" id="IPR036873">
    <property type="entry name" value="Rhodanese-like_dom_sf"/>
</dbReference>
<dbReference type="AlphaFoldDB" id="A0A4U9XHY9"/>
<accession>A0A4U9XHY9</accession>